<proteinExistence type="predicted"/>
<gene>
    <name evidence="2" type="ORF">HLH27_00830</name>
</gene>
<keyword evidence="2" id="KW-0969">Cilium</keyword>
<dbReference type="Proteomes" id="UP000540556">
    <property type="component" value="Unassembled WGS sequence"/>
</dbReference>
<protein>
    <submittedName>
        <fullName evidence="2">Flagellar biosynthesis protein FlgB</fullName>
    </submittedName>
</protein>
<evidence type="ECO:0000256" key="1">
    <source>
        <dbReference type="SAM" id="MobiDB-lite"/>
    </source>
</evidence>
<keyword evidence="2" id="KW-0282">Flagellum</keyword>
<sequence>MLEALSAHMSQVNGGTDVLALAGRRLQWLQARESLLAGNVANANTPGYVSKDITAFQGVLQNQMAVTLAQTDAGHLSGHGGANGTKSVSGVNSSPDGNQVELEDELEKVADTNDQQRFATNAYSVYMSMFNIALGSSGS</sequence>
<evidence type="ECO:0000313" key="3">
    <source>
        <dbReference type="Proteomes" id="UP000540556"/>
    </source>
</evidence>
<feature type="region of interest" description="Disordered" evidence="1">
    <location>
        <begin position="78"/>
        <end position="98"/>
    </location>
</feature>
<keyword evidence="3" id="KW-1185">Reference proteome</keyword>
<comment type="caution">
    <text evidence="2">The sequence shown here is derived from an EMBL/GenBank/DDBJ whole genome shotgun (WGS) entry which is preliminary data.</text>
</comment>
<dbReference type="AlphaFoldDB" id="A0A7W4KB14"/>
<dbReference type="EMBL" id="JABEQK010000001">
    <property type="protein sequence ID" value="MBB2203565.1"/>
    <property type="molecule type" value="Genomic_DNA"/>
</dbReference>
<name>A0A7W4KB14_9PROT</name>
<reference evidence="2 3" key="1">
    <citation type="submission" date="2020-04" db="EMBL/GenBank/DDBJ databases">
        <title>Description of novel Gluconacetobacter.</title>
        <authorList>
            <person name="Sombolestani A."/>
        </authorList>
    </citation>
    <scope>NUCLEOTIDE SEQUENCE [LARGE SCALE GENOMIC DNA]</scope>
    <source>
        <strain evidence="2 3">LMG 27800</strain>
    </source>
</reference>
<organism evidence="2 3">
    <name type="scientific">Gluconacetobacter takamatsuzukensis</name>
    <dbReference type="NCBI Taxonomy" id="1286190"/>
    <lineage>
        <taxon>Bacteria</taxon>
        <taxon>Pseudomonadati</taxon>
        <taxon>Pseudomonadota</taxon>
        <taxon>Alphaproteobacteria</taxon>
        <taxon>Acetobacterales</taxon>
        <taxon>Acetobacteraceae</taxon>
        <taxon>Gluconacetobacter</taxon>
    </lineage>
</organism>
<keyword evidence="2" id="KW-0966">Cell projection</keyword>
<feature type="compositionally biased region" description="Polar residues" evidence="1">
    <location>
        <begin position="84"/>
        <end position="97"/>
    </location>
</feature>
<evidence type="ECO:0000313" key="2">
    <source>
        <dbReference type="EMBL" id="MBB2203565.1"/>
    </source>
</evidence>
<accession>A0A7W4KB14</accession>